<dbReference type="Proteomes" id="UP001140453">
    <property type="component" value="Unassembled WGS sequence"/>
</dbReference>
<dbReference type="OrthoDB" id="420564at2759"/>
<reference evidence="2" key="1">
    <citation type="submission" date="2022-10" db="EMBL/GenBank/DDBJ databases">
        <title>Tapping the CABI collections for fungal endophytes: first genome assemblies for Collariella, Neodidymelliopsis, Ascochyta clinopodiicola, Didymella pomorum, Didymosphaeria variabile, Neocosmospora piperis and Neocucurbitaria cava.</title>
        <authorList>
            <person name="Hill R."/>
        </authorList>
    </citation>
    <scope>NUCLEOTIDE SEQUENCE</scope>
    <source>
        <strain evidence="2">IMI 355082</strain>
    </source>
</reference>
<evidence type="ECO:0000313" key="2">
    <source>
        <dbReference type="EMBL" id="KAJ4390151.1"/>
    </source>
</evidence>
<comment type="caution">
    <text evidence="2">The sequence shown here is derived from an EMBL/GenBank/DDBJ whole genome shotgun (WGS) entry which is preliminary data.</text>
</comment>
<sequence>MRHGIFLANRVKPSGWAHATRLTHAPRRNLLRQCALQSWISGQSRWLQSNSTSDEIHRSAQDDLVSENDRTSRSSIENGESTKLNAVNERHPVKPAKDHNWLWKYTGDRIDTINGKALKGTEEYVSHSSGTKLLCSWTVAPGNERAIWVPGDAPRVRDMKIPVDLKPEAILSQRNSDWTLGNPETSFEPFFASLSSMNPLANFDSTDVIARSGSLYQLLGVVRGNLRPLGISSAIAFHMTLVKNTLLIKRIQYSDTTLGRGLTPTLTGSFMNKITEMRAPDDEMPPDHYHAVRYDLAHLRCVTITPVDAATGNASLPPLSIPDNAPKLSQASESVKVMISGRGVPPGAVTKLMTGFMSPDASRRRVNYKGQLRIKPAGQSRLWFDRPKTILQGHLEPAQPGAPEDAARLTRVSLREAGPILDQMEDACQLELRKLVALLDRLRNIARRVGGSCILTCLPPEKDESGGIKVTAKFDVYKCGPEVEPLVLDWHVKQFWSKK</sequence>
<feature type="region of interest" description="Disordered" evidence="1">
    <location>
        <begin position="51"/>
        <end position="84"/>
    </location>
</feature>
<gene>
    <name evidence="2" type="ORF">N0V93_007625</name>
</gene>
<dbReference type="EMBL" id="JAPEVB010000004">
    <property type="protein sequence ID" value="KAJ4390151.1"/>
    <property type="molecule type" value="Genomic_DNA"/>
</dbReference>
<dbReference type="PANTHER" id="PTHR35179:SF1">
    <property type="entry name" value="INTEGRAL MEMBRANE PROTEIN"/>
    <property type="match status" value="1"/>
</dbReference>
<proteinExistence type="predicted"/>
<dbReference type="PANTHER" id="PTHR35179">
    <property type="entry name" value="PROTEIN CBG02620"/>
    <property type="match status" value="1"/>
</dbReference>
<organism evidence="2 3">
    <name type="scientific">Gnomoniopsis smithogilvyi</name>
    <dbReference type="NCBI Taxonomy" id="1191159"/>
    <lineage>
        <taxon>Eukaryota</taxon>
        <taxon>Fungi</taxon>
        <taxon>Dikarya</taxon>
        <taxon>Ascomycota</taxon>
        <taxon>Pezizomycotina</taxon>
        <taxon>Sordariomycetes</taxon>
        <taxon>Sordariomycetidae</taxon>
        <taxon>Diaporthales</taxon>
        <taxon>Gnomoniaceae</taxon>
        <taxon>Gnomoniopsis</taxon>
    </lineage>
</organism>
<evidence type="ECO:0000313" key="3">
    <source>
        <dbReference type="Proteomes" id="UP001140453"/>
    </source>
</evidence>
<protein>
    <submittedName>
        <fullName evidence="2">Uncharacterized protein</fullName>
    </submittedName>
</protein>
<accession>A0A9W8YRY9</accession>
<feature type="compositionally biased region" description="Polar residues" evidence="1">
    <location>
        <begin position="73"/>
        <end position="84"/>
    </location>
</feature>
<dbReference type="AlphaFoldDB" id="A0A9W8YRY9"/>
<evidence type="ECO:0000256" key="1">
    <source>
        <dbReference type="SAM" id="MobiDB-lite"/>
    </source>
</evidence>
<keyword evidence="3" id="KW-1185">Reference proteome</keyword>
<feature type="compositionally biased region" description="Basic and acidic residues" evidence="1">
    <location>
        <begin position="54"/>
        <end position="72"/>
    </location>
</feature>
<name>A0A9W8YRY9_9PEZI</name>